<keyword evidence="3" id="KW-1133">Transmembrane helix</keyword>
<keyword evidence="2 5" id="KW-0456">Lyase</keyword>
<evidence type="ECO:0000256" key="1">
    <source>
        <dbReference type="ARBA" id="ARBA00022793"/>
    </source>
</evidence>
<evidence type="ECO:0000259" key="4">
    <source>
        <dbReference type="Pfam" id="PF02775"/>
    </source>
</evidence>
<dbReference type="NCBIfam" id="TIGR03297">
    <property type="entry name" value="Ppyr-DeCO2ase"/>
    <property type="match status" value="1"/>
</dbReference>
<dbReference type="InterPro" id="IPR051818">
    <property type="entry name" value="TPP_dependent_decarboxylase"/>
</dbReference>
<dbReference type="EC" id="4.1.1.82" evidence="5"/>
<dbReference type="InterPro" id="IPR017684">
    <property type="entry name" value="Phosphono-pyrv_decarboxylase"/>
</dbReference>
<geneLocation type="plasmid" evidence="5 6">
    <name>unnamed2</name>
</geneLocation>
<dbReference type="InterPro" id="IPR029061">
    <property type="entry name" value="THDP-binding"/>
</dbReference>
<proteinExistence type="predicted"/>
<feature type="transmembrane region" description="Helical" evidence="3">
    <location>
        <begin position="234"/>
        <end position="254"/>
    </location>
</feature>
<dbReference type="SUPFAM" id="SSF52518">
    <property type="entry name" value="Thiamin diphosphate-binding fold (THDP-binding)"/>
    <property type="match status" value="2"/>
</dbReference>
<evidence type="ECO:0000313" key="6">
    <source>
        <dbReference type="Proteomes" id="UP000251166"/>
    </source>
</evidence>
<dbReference type="InterPro" id="IPR011766">
    <property type="entry name" value="TPP_enzyme_TPP-bd"/>
</dbReference>
<dbReference type="PANTHER" id="PTHR42818:SF1">
    <property type="entry name" value="SULFOPYRUVATE DECARBOXYLASE"/>
    <property type="match status" value="1"/>
</dbReference>
<dbReference type="CDD" id="cd07035">
    <property type="entry name" value="TPP_PYR_POX_like"/>
    <property type="match status" value="1"/>
</dbReference>
<sequence length="381" mass="40265">MFKPRIFTTKMATRGYNFATGVPCSLLGPLINEFTLDERWASFAAPNEGLAVGLAVGAYIGEQKPLVYMQNSGLGNALDGLTSLASIQKVPLLLVVSWRGEPGTNDEPQHDQMGLILPDILQLLGISSGFLATDGGNVDALLDDAAHEYAQRRSFAIIVKEKTFEAQPLSVSRISSRARGVSHSSGRGGASASPSRISVIDLVQNAAPQTAGIVTSTGKMSRELMMIADGPRNLYVIGSMGLASTVGLGISLFTERKVIILDGDGSVLMQMGALAMIGTYAGANFIHVILDNGVHESTGGQETVARNVSFSAVSVDCGFSQAFESCGLADFEEAFRQALLQQQGPVAIHAHVASGSAANLPRPKASPMENLERFRAHFQLG</sequence>
<keyword evidence="5" id="KW-0670">Pyruvate</keyword>
<organism evidence="5 6">
    <name type="scientific">Rhizobium leguminosarum</name>
    <dbReference type="NCBI Taxonomy" id="384"/>
    <lineage>
        <taxon>Bacteria</taxon>
        <taxon>Pseudomonadati</taxon>
        <taxon>Pseudomonadota</taxon>
        <taxon>Alphaproteobacteria</taxon>
        <taxon>Hyphomicrobiales</taxon>
        <taxon>Rhizobiaceae</taxon>
        <taxon>Rhizobium/Agrobacterium group</taxon>
        <taxon>Rhizobium</taxon>
    </lineage>
</organism>
<protein>
    <submittedName>
        <fullName evidence="5">Phosphonopyruvate decarboxylase</fullName>
        <ecNumber evidence="5">4.1.1.82</ecNumber>
    </submittedName>
</protein>
<keyword evidence="3" id="KW-0812">Transmembrane</keyword>
<dbReference type="Gene3D" id="3.40.50.970">
    <property type="match status" value="2"/>
</dbReference>
<keyword evidence="3" id="KW-0472">Membrane</keyword>
<dbReference type="GO" id="GO:0032923">
    <property type="term" value="P:organic phosphonate biosynthetic process"/>
    <property type="evidence" value="ECO:0007669"/>
    <property type="project" value="InterPro"/>
</dbReference>
<dbReference type="PANTHER" id="PTHR42818">
    <property type="entry name" value="SULFOPYRUVATE DECARBOXYLASE SUBUNIT ALPHA"/>
    <property type="match status" value="1"/>
</dbReference>
<dbReference type="Proteomes" id="UP000251166">
    <property type="component" value="Plasmid unnamed2"/>
</dbReference>
<keyword evidence="1" id="KW-0210">Decarboxylase</keyword>
<reference evidence="5 6" key="1">
    <citation type="submission" date="2018-07" db="EMBL/GenBank/DDBJ databases">
        <title>Rhizobium leguminosarum strain:ATCC 14479 Genome sequencing and assembly.</title>
        <authorList>
            <person name="Chakraborty R."/>
        </authorList>
    </citation>
    <scope>NUCLEOTIDE SEQUENCE [LARGE SCALE GENOMIC DNA]</scope>
    <source>
        <strain evidence="5 6">ATCC 14479</strain>
        <plasmid evidence="6">Plasmid unnamed2</plasmid>
    </source>
</reference>
<evidence type="ECO:0000256" key="3">
    <source>
        <dbReference type="SAM" id="Phobius"/>
    </source>
</evidence>
<dbReference type="OrthoDB" id="9798007at2"/>
<dbReference type="Pfam" id="PF02775">
    <property type="entry name" value="TPP_enzyme_C"/>
    <property type="match status" value="1"/>
</dbReference>
<evidence type="ECO:0000313" key="5">
    <source>
        <dbReference type="EMBL" id="AXA43691.1"/>
    </source>
</evidence>
<evidence type="ECO:0000256" key="2">
    <source>
        <dbReference type="ARBA" id="ARBA00023239"/>
    </source>
</evidence>
<dbReference type="GO" id="GO:0033980">
    <property type="term" value="F:phosphonopyruvate decarboxylase activity"/>
    <property type="evidence" value="ECO:0007669"/>
    <property type="project" value="UniProtKB-EC"/>
</dbReference>
<name>A0A2Z4YQZ4_RHILE</name>
<gene>
    <name evidence="5" type="ORF">DLJ82_7446</name>
</gene>
<dbReference type="RefSeq" id="WP_082849651.1">
    <property type="nucleotide sequence ID" value="NZ_CP030762.1"/>
</dbReference>
<accession>A0A2Z4YQZ4</accession>
<feature type="transmembrane region" description="Helical" evidence="3">
    <location>
        <begin position="266"/>
        <end position="290"/>
    </location>
</feature>
<dbReference type="EMBL" id="CP030762">
    <property type="protein sequence ID" value="AXA43691.1"/>
    <property type="molecule type" value="Genomic_DNA"/>
</dbReference>
<dbReference type="AlphaFoldDB" id="A0A2Z4YQZ4"/>
<keyword evidence="5" id="KW-0614">Plasmid</keyword>
<dbReference type="GO" id="GO:0030976">
    <property type="term" value="F:thiamine pyrophosphate binding"/>
    <property type="evidence" value="ECO:0007669"/>
    <property type="project" value="InterPro"/>
</dbReference>
<feature type="domain" description="Thiamine pyrophosphate enzyme TPP-binding" evidence="4">
    <location>
        <begin position="233"/>
        <end position="349"/>
    </location>
</feature>